<comment type="caution">
    <text evidence="2">The sequence shown here is derived from an EMBL/GenBank/DDBJ whole genome shotgun (WGS) entry which is preliminary data.</text>
</comment>
<protein>
    <submittedName>
        <fullName evidence="2">Uncharacterized protein</fullName>
    </submittedName>
</protein>
<evidence type="ECO:0000256" key="1">
    <source>
        <dbReference type="SAM" id="MobiDB-lite"/>
    </source>
</evidence>
<reference evidence="2 4" key="1">
    <citation type="submission" date="2024-02" db="EMBL/GenBank/DDBJ databases">
        <authorList>
            <person name="Vignale AGUSTIN F."/>
            <person name="Sosa J E."/>
            <person name="Modenutti C."/>
        </authorList>
    </citation>
    <scope>NUCLEOTIDE SEQUENCE [LARGE SCALE GENOMIC DNA]</scope>
</reference>
<name>A0ABC8TVZ1_9AQUA</name>
<dbReference type="Proteomes" id="UP001642360">
    <property type="component" value="Unassembled WGS sequence"/>
</dbReference>
<sequence>MNKCHVCCDIIVGRRSLTFSKAAVRRRPRQTSRRRPPQQSPVFRRRPLQSAPSQPSVWRRRPAPEVCRPNPEHVASLAPPNLSPQPCVASTAPLRRRRRRRPPFYPAPNLLLG</sequence>
<organism evidence="2 4">
    <name type="scientific">Ilex paraguariensis</name>
    <name type="common">yerba mate</name>
    <dbReference type="NCBI Taxonomy" id="185542"/>
    <lineage>
        <taxon>Eukaryota</taxon>
        <taxon>Viridiplantae</taxon>
        <taxon>Streptophyta</taxon>
        <taxon>Embryophyta</taxon>
        <taxon>Tracheophyta</taxon>
        <taxon>Spermatophyta</taxon>
        <taxon>Magnoliopsida</taxon>
        <taxon>eudicotyledons</taxon>
        <taxon>Gunneridae</taxon>
        <taxon>Pentapetalae</taxon>
        <taxon>asterids</taxon>
        <taxon>campanulids</taxon>
        <taxon>Aquifoliales</taxon>
        <taxon>Aquifoliaceae</taxon>
        <taxon>Ilex</taxon>
    </lineage>
</organism>
<dbReference type="EMBL" id="CAUOFW020006168">
    <property type="protein sequence ID" value="CAK9173052.1"/>
    <property type="molecule type" value="Genomic_DNA"/>
</dbReference>
<gene>
    <name evidence="2" type="ORF">ILEXP_LOCUS42800</name>
    <name evidence="3" type="ORF">ILEXP_LOCUS46961</name>
</gene>
<feature type="region of interest" description="Disordered" evidence="1">
    <location>
        <begin position="21"/>
        <end position="113"/>
    </location>
</feature>
<evidence type="ECO:0000313" key="2">
    <source>
        <dbReference type="EMBL" id="CAK9173052.1"/>
    </source>
</evidence>
<dbReference type="EMBL" id="CAUOFW020006967">
    <property type="protein sequence ID" value="CAK9177094.1"/>
    <property type="molecule type" value="Genomic_DNA"/>
</dbReference>
<dbReference type="AlphaFoldDB" id="A0ABC8TVZ1"/>
<keyword evidence="4" id="KW-1185">Reference proteome</keyword>
<proteinExistence type="predicted"/>
<feature type="compositionally biased region" description="Basic residues" evidence="1">
    <location>
        <begin position="23"/>
        <end position="36"/>
    </location>
</feature>
<evidence type="ECO:0000313" key="4">
    <source>
        <dbReference type="Proteomes" id="UP001642360"/>
    </source>
</evidence>
<accession>A0ABC8TVZ1</accession>
<evidence type="ECO:0000313" key="3">
    <source>
        <dbReference type="EMBL" id="CAK9177094.1"/>
    </source>
</evidence>